<comment type="subunit">
    <text evidence="8">Homodimer.</text>
</comment>
<evidence type="ECO:0000256" key="4">
    <source>
        <dbReference type="ARBA" id="ARBA00022842"/>
    </source>
</evidence>
<comment type="similarity">
    <text evidence="8">Belongs to the radical SAM superfamily. 7-carboxy-7-deazaguanine synthase family.</text>
</comment>
<keyword evidence="11" id="KW-1185">Reference proteome</keyword>
<comment type="caution">
    <text evidence="10">The sequence shown here is derived from an EMBL/GenBank/DDBJ whole genome shotgun (WGS) entry which is preliminary data.</text>
</comment>
<dbReference type="GO" id="GO:0008616">
    <property type="term" value="P:tRNA queuosine(34) biosynthetic process"/>
    <property type="evidence" value="ECO:0007669"/>
    <property type="project" value="UniProtKB-UniRule"/>
</dbReference>
<dbReference type="OrthoDB" id="9792276at2"/>
<evidence type="ECO:0000256" key="6">
    <source>
        <dbReference type="ARBA" id="ARBA00023014"/>
    </source>
</evidence>
<dbReference type="InterPro" id="IPR024924">
    <property type="entry name" value="7-CO-7-deazaguanine_synth-like"/>
</dbReference>
<dbReference type="Proteomes" id="UP000276260">
    <property type="component" value="Unassembled WGS sequence"/>
</dbReference>
<proteinExistence type="inferred from homology"/>
<protein>
    <recommendedName>
        <fullName evidence="8">7-carboxy-7-deazaguanine synthase</fullName>
        <shortName evidence="8">CDG synthase</shortName>
        <ecNumber evidence="8">4.3.99.3</ecNumber>
    </recommendedName>
    <alternativeName>
        <fullName evidence="8">Queuosine biosynthesis protein QueE</fullName>
    </alternativeName>
</protein>
<evidence type="ECO:0000313" key="11">
    <source>
        <dbReference type="Proteomes" id="UP000276260"/>
    </source>
</evidence>
<comment type="cofactor">
    <cofactor evidence="8">
        <name>Mg(2+)</name>
        <dbReference type="ChEBI" id="CHEBI:18420"/>
    </cofactor>
</comment>
<dbReference type="UniPathway" id="UPA00391"/>
<dbReference type="Gene3D" id="3.20.20.70">
    <property type="entry name" value="Aldolase class I"/>
    <property type="match status" value="1"/>
</dbReference>
<keyword evidence="2 8" id="KW-0949">S-adenosyl-L-methionine</keyword>
<dbReference type="EMBL" id="RRCF01000001">
    <property type="protein sequence ID" value="RRJ23042.1"/>
    <property type="molecule type" value="Genomic_DNA"/>
</dbReference>
<dbReference type="GO" id="GO:0051539">
    <property type="term" value="F:4 iron, 4 sulfur cluster binding"/>
    <property type="evidence" value="ECO:0007669"/>
    <property type="project" value="UniProtKB-UniRule"/>
</dbReference>
<evidence type="ECO:0000256" key="2">
    <source>
        <dbReference type="ARBA" id="ARBA00022691"/>
    </source>
</evidence>
<dbReference type="PROSITE" id="PS51918">
    <property type="entry name" value="RADICAL_SAM"/>
    <property type="match status" value="1"/>
</dbReference>
<evidence type="ECO:0000256" key="3">
    <source>
        <dbReference type="ARBA" id="ARBA00022723"/>
    </source>
</evidence>
<comment type="cofactor">
    <cofactor evidence="8">
        <name>[4Fe-4S] cluster</name>
        <dbReference type="ChEBI" id="CHEBI:49883"/>
    </cofactor>
    <text evidence="8">Binds 1 [4Fe-4S] cluster. The cluster is coordinated with 3 cysteines and an exchangeable S-adenosyl-L-methionine.</text>
</comment>
<name>A0A3P3QP72_9GAMM</name>
<feature type="binding site" evidence="8">
    <location>
        <begin position="36"/>
        <end position="38"/>
    </location>
    <ligand>
        <name>S-adenosyl-L-methionine</name>
        <dbReference type="ChEBI" id="CHEBI:59789"/>
    </ligand>
</feature>
<evidence type="ECO:0000256" key="1">
    <source>
        <dbReference type="ARBA" id="ARBA00022485"/>
    </source>
</evidence>
<dbReference type="GO" id="GO:1904047">
    <property type="term" value="F:S-adenosyl-L-methionine binding"/>
    <property type="evidence" value="ECO:0007669"/>
    <property type="project" value="UniProtKB-UniRule"/>
</dbReference>
<keyword evidence="6 8" id="KW-0411">Iron-sulfur</keyword>
<dbReference type="RefSeq" id="WP_046519314.1">
    <property type="nucleotide sequence ID" value="NZ_LAVS01000010.1"/>
</dbReference>
<accession>A0A3P3QP72</accession>
<dbReference type="PANTHER" id="PTHR42836:SF1">
    <property type="entry name" value="7-CARBOXY-7-DEAZAGUANINE SYNTHASE"/>
    <property type="match status" value="1"/>
</dbReference>
<gene>
    <name evidence="8 10" type="primary">queE</name>
    <name evidence="10" type="ORF">EIK76_02845</name>
</gene>
<dbReference type="GO" id="GO:0000287">
    <property type="term" value="F:magnesium ion binding"/>
    <property type="evidence" value="ECO:0007669"/>
    <property type="project" value="UniProtKB-UniRule"/>
</dbReference>
<dbReference type="SUPFAM" id="SSF102114">
    <property type="entry name" value="Radical SAM enzymes"/>
    <property type="match status" value="1"/>
</dbReference>
<dbReference type="GO" id="GO:0016840">
    <property type="term" value="F:carbon-nitrogen lyase activity"/>
    <property type="evidence" value="ECO:0007669"/>
    <property type="project" value="UniProtKB-UniRule"/>
</dbReference>
<organism evidence="10 11">
    <name type="scientific">Rheinheimera mesophila</name>
    <dbReference type="NCBI Taxonomy" id="1547515"/>
    <lineage>
        <taxon>Bacteria</taxon>
        <taxon>Pseudomonadati</taxon>
        <taxon>Pseudomonadota</taxon>
        <taxon>Gammaproteobacteria</taxon>
        <taxon>Chromatiales</taxon>
        <taxon>Chromatiaceae</taxon>
        <taxon>Rheinheimera</taxon>
    </lineage>
</organism>
<feature type="binding site" evidence="8">
    <location>
        <position position="26"/>
    </location>
    <ligand>
        <name>substrate</name>
    </ligand>
</feature>
<evidence type="ECO:0000313" key="10">
    <source>
        <dbReference type="EMBL" id="RRJ23042.1"/>
    </source>
</evidence>
<feature type="binding site" evidence="8">
    <location>
        <position position="93"/>
    </location>
    <ligand>
        <name>S-adenosyl-L-methionine</name>
        <dbReference type="ChEBI" id="CHEBI:59789"/>
    </ligand>
</feature>
<feature type="domain" description="Radical SAM core" evidence="9">
    <location>
        <begin position="17"/>
        <end position="221"/>
    </location>
</feature>
<dbReference type="PIRSF" id="PIRSF000370">
    <property type="entry name" value="QueE"/>
    <property type="match status" value="1"/>
</dbReference>
<feature type="binding site" evidence="8">
    <location>
        <position position="30"/>
    </location>
    <ligand>
        <name>[4Fe-4S] cluster</name>
        <dbReference type="ChEBI" id="CHEBI:49883"/>
        <note>4Fe-4S-S-AdoMet</note>
    </ligand>
</feature>
<dbReference type="InterPro" id="IPR058240">
    <property type="entry name" value="rSAM_sf"/>
</dbReference>
<comment type="catalytic activity">
    <reaction evidence="8">
        <text>6-carboxy-5,6,7,8-tetrahydropterin + H(+) = 7-carboxy-7-carbaguanine + NH4(+)</text>
        <dbReference type="Rhea" id="RHEA:27974"/>
        <dbReference type="ChEBI" id="CHEBI:15378"/>
        <dbReference type="ChEBI" id="CHEBI:28938"/>
        <dbReference type="ChEBI" id="CHEBI:61032"/>
        <dbReference type="ChEBI" id="CHEBI:61036"/>
        <dbReference type="EC" id="4.3.99.3"/>
    </reaction>
</comment>
<feature type="binding site" evidence="8">
    <location>
        <position position="34"/>
    </location>
    <ligand>
        <name>[4Fe-4S] cluster</name>
        <dbReference type="ChEBI" id="CHEBI:49883"/>
        <note>4Fe-4S-S-AdoMet</note>
    </ligand>
</feature>
<evidence type="ECO:0000256" key="7">
    <source>
        <dbReference type="ARBA" id="ARBA00023239"/>
    </source>
</evidence>
<feature type="binding site" evidence="8">
    <location>
        <position position="39"/>
    </location>
    <ligand>
        <name>Mg(2+)</name>
        <dbReference type="ChEBI" id="CHEBI:18420"/>
    </ligand>
</feature>
<comment type="cofactor">
    <cofactor evidence="8">
        <name>S-adenosyl-L-methionine</name>
        <dbReference type="ChEBI" id="CHEBI:59789"/>
    </cofactor>
    <text evidence="8">Binds 1 S-adenosyl-L-methionine per subunit.</text>
</comment>
<dbReference type="PANTHER" id="PTHR42836">
    <property type="entry name" value="7-CARBOXY-7-DEAZAGUANINE SYNTHASE"/>
    <property type="match status" value="1"/>
</dbReference>
<dbReference type="Pfam" id="PF13353">
    <property type="entry name" value="Fer4_12"/>
    <property type="match status" value="1"/>
</dbReference>
<reference evidence="10 11" key="1">
    <citation type="submission" date="2018-11" db="EMBL/GenBank/DDBJ databases">
        <title>Draft genome analysis of Rheinheimera mesophila isolated from an industrial waste site.</title>
        <authorList>
            <person name="Yu Q."/>
            <person name="Qi Y."/>
            <person name="Zhang H."/>
            <person name="Lu Y."/>
            <person name="Pu J."/>
        </authorList>
    </citation>
    <scope>NUCLEOTIDE SEQUENCE [LARGE SCALE GENOMIC DNA]</scope>
    <source>
        <strain evidence="10 11">IITR13</strain>
    </source>
</reference>
<keyword evidence="7 8" id="KW-0456">Lyase</keyword>
<feature type="binding site" evidence="8">
    <location>
        <position position="37"/>
    </location>
    <ligand>
        <name>[4Fe-4S] cluster</name>
        <dbReference type="ChEBI" id="CHEBI:49883"/>
        <note>4Fe-4S-S-AdoMet</note>
    </ligand>
</feature>
<keyword evidence="4 8" id="KW-0460">Magnesium</keyword>
<comment type="pathway">
    <text evidence="8">Purine metabolism; 7-cyano-7-deazaguanine biosynthesis.</text>
</comment>
<evidence type="ECO:0000256" key="5">
    <source>
        <dbReference type="ARBA" id="ARBA00023004"/>
    </source>
</evidence>
<dbReference type="NCBIfam" id="TIGR04322">
    <property type="entry name" value="rSAM_QueE_Ecoli"/>
    <property type="match status" value="1"/>
</dbReference>
<feature type="binding site" evidence="8">
    <location>
        <begin position="11"/>
        <end position="13"/>
    </location>
    <ligand>
        <name>substrate</name>
    </ligand>
</feature>
<feature type="binding site" evidence="8">
    <location>
        <begin position="135"/>
        <end position="137"/>
    </location>
    <ligand>
        <name>S-adenosyl-L-methionine</name>
        <dbReference type="ChEBI" id="CHEBI:59789"/>
    </ligand>
</feature>
<keyword evidence="1 8" id="KW-0004">4Fe-4S</keyword>
<evidence type="ECO:0000256" key="8">
    <source>
        <dbReference type="HAMAP-Rule" id="MF_00917"/>
    </source>
</evidence>
<comment type="caution">
    <text evidence="8">Lacks conserved residue(s) required for the propagation of feature annotation.</text>
</comment>
<dbReference type="AlphaFoldDB" id="A0A3P3QP72"/>
<dbReference type="InterPro" id="IPR007197">
    <property type="entry name" value="rSAM"/>
</dbReference>
<keyword evidence="8" id="KW-0671">Queuosine biosynthesis</keyword>
<dbReference type="SFLD" id="SFLDS00029">
    <property type="entry name" value="Radical_SAM"/>
    <property type="match status" value="1"/>
</dbReference>
<comment type="function">
    <text evidence="8">Catalyzes the complex heterocyclic radical-mediated conversion of 6-carboxy-5,6,7,8-tetrahydropterin (CPH4) to 7-carboxy-7-deazaguanine (CDG), a step common to the biosynthetic pathways of all 7-deazapurine-containing compounds.</text>
</comment>
<sequence length="221" mass="24960">MYKVNEIFETIQGEGSYTGTPAIFLRLQGCPVGCSWCDTKQTWEIDPDLQLSPAAILEKKADSDHWCSFTAADLVQLFADKAYRAKHVVITGGEPCMYDLRPLCELLHQHGFSTQIETSGTFEILVPNSTWVTVSPKVNMKGGYQVLRTALERANEIKHPVAMEKHIDELLELLQGLDLTQTLVYLQPISQKAKATQLAIEFCKQYNWRLSVQVHKYLGIN</sequence>
<evidence type="ECO:0000259" key="9">
    <source>
        <dbReference type="PROSITE" id="PS51918"/>
    </source>
</evidence>
<dbReference type="InterPro" id="IPR027609">
    <property type="entry name" value="rSAM_QueE_proteobac"/>
</dbReference>
<keyword evidence="3 8" id="KW-0479">Metal-binding</keyword>
<dbReference type="EC" id="4.3.99.3" evidence="8"/>
<feature type="binding site" evidence="8">
    <location>
        <position position="91"/>
    </location>
    <ligand>
        <name>substrate</name>
    </ligand>
</feature>
<dbReference type="HAMAP" id="MF_00917">
    <property type="entry name" value="QueE"/>
    <property type="match status" value="1"/>
</dbReference>
<keyword evidence="5 8" id="KW-0408">Iron</keyword>
<dbReference type="InterPro" id="IPR013785">
    <property type="entry name" value="Aldolase_TIM"/>
</dbReference>